<dbReference type="GO" id="GO:0016787">
    <property type="term" value="F:hydrolase activity"/>
    <property type="evidence" value="ECO:0007669"/>
    <property type="project" value="UniProtKB-KW"/>
</dbReference>
<dbReference type="PRINTS" id="PR00502">
    <property type="entry name" value="NUDIXFAMILY"/>
</dbReference>
<evidence type="ECO:0000313" key="5">
    <source>
        <dbReference type="EMBL" id="RVU43914.1"/>
    </source>
</evidence>
<keyword evidence="6" id="KW-1185">Reference proteome</keyword>
<feature type="domain" description="Nudix hydrolase" evidence="4">
    <location>
        <begin position="11"/>
        <end position="145"/>
    </location>
</feature>
<dbReference type="PROSITE" id="PS00893">
    <property type="entry name" value="NUDIX_BOX"/>
    <property type="match status" value="1"/>
</dbReference>
<dbReference type="FunFam" id="3.90.79.10:FF:000060">
    <property type="entry name" value="Nudix hydrolase 1"/>
    <property type="match status" value="1"/>
</dbReference>
<dbReference type="PANTHER" id="PTHR16099">
    <property type="entry name" value="8-OXO-DGTP DIPHOSPHATES NUDT15"/>
    <property type="match status" value="1"/>
</dbReference>
<gene>
    <name evidence="5" type="ORF">EOE66_19880</name>
</gene>
<evidence type="ECO:0000256" key="3">
    <source>
        <dbReference type="RuleBase" id="RU003476"/>
    </source>
</evidence>
<dbReference type="AlphaFoldDB" id="A0A437RB58"/>
<comment type="caution">
    <text evidence="5">The sequence shown here is derived from an EMBL/GenBank/DDBJ whole genome shotgun (WGS) entry which is preliminary data.</text>
</comment>
<dbReference type="CDD" id="cd04678">
    <property type="entry name" value="NUDIX_MTH2_Nudt15"/>
    <property type="match status" value="1"/>
</dbReference>
<dbReference type="PROSITE" id="PS51462">
    <property type="entry name" value="NUDIX"/>
    <property type="match status" value="1"/>
</dbReference>
<evidence type="ECO:0000256" key="2">
    <source>
        <dbReference type="ARBA" id="ARBA00022801"/>
    </source>
</evidence>
<reference evidence="5 6" key="1">
    <citation type="submission" date="2019-01" db="EMBL/GenBank/DDBJ databases">
        <authorList>
            <person name="Chen W.-M."/>
        </authorList>
    </citation>
    <scope>NUCLEOTIDE SEQUENCE [LARGE SCALE GENOMIC DNA]</scope>
    <source>
        <strain evidence="5 6">KYPY4</strain>
    </source>
</reference>
<dbReference type="InterPro" id="IPR000086">
    <property type="entry name" value="NUDIX_hydrolase_dom"/>
</dbReference>
<keyword evidence="2 3" id="KW-0378">Hydrolase</keyword>
<dbReference type="InterPro" id="IPR020084">
    <property type="entry name" value="NUDIX_hydrolase_CS"/>
</dbReference>
<dbReference type="OrthoDB" id="9804442at2"/>
<proteinExistence type="inferred from homology"/>
<name>A0A437RB58_9BURK</name>
<dbReference type="Gene3D" id="3.90.79.10">
    <property type="entry name" value="Nucleoside Triphosphate Pyrophosphohydrolase"/>
    <property type="match status" value="1"/>
</dbReference>
<organism evidence="5 6">
    <name type="scientific">Rubrivivax rivuli</name>
    <dbReference type="NCBI Taxonomy" id="1862385"/>
    <lineage>
        <taxon>Bacteria</taxon>
        <taxon>Pseudomonadati</taxon>
        <taxon>Pseudomonadota</taxon>
        <taxon>Betaproteobacteria</taxon>
        <taxon>Burkholderiales</taxon>
        <taxon>Sphaerotilaceae</taxon>
        <taxon>Rubrivivax</taxon>
    </lineage>
</organism>
<dbReference type="RefSeq" id="WP_128230473.1">
    <property type="nucleotide sequence ID" value="NZ_SACR01000006.1"/>
</dbReference>
<dbReference type="InterPro" id="IPR015797">
    <property type="entry name" value="NUDIX_hydrolase-like_dom_sf"/>
</dbReference>
<evidence type="ECO:0000313" key="6">
    <source>
        <dbReference type="Proteomes" id="UP000285575"/>
    </source>
</evidence>
<accession>A0A437RB58</accession>
<evidence type="ECO:0000259" key="4">
    <source>
        <dbReference type="PROSITE" id="PS51462"/>
    </source>
</evidence>
<dbReference type="InterPro" id="IPR020476">
    <property type="entry name" value="Nudix_hydrolase"/>
</dbReference>
<dbReference type="Proteomes" id="UP000285575">
    <property type="component" value="Unassembled WGS sequence"/>
</dbReference>
<evidence type="ECO:0000256" key="1">
    <source>
        <dbReference type="ARBA" id="ARBA00001946"/>
    </source>
</evidence>
<dbReference type="SUPFAM" id="SSF55811">
    <property type="entry name" value="Nudix"/>
    <property type="match status" value="1"/>
</dbReference>
<sequence length="148" mass="16196">MNTPSVSTPTATRPGVGVGVLVVHQGLLLLGKRRGSHGAGHWAAPGGRLEFGEALEDCARRELLEETGLVARHLELGPYTNDVFEEGGQHTQHFLTVYVVARSLQGTPRNLEPEKCEGWAWFAWDALPTPLFQPLQNLLRIGWRPGGL</sequence>
<comment type="similarity">
    <text evidence="3">Belongs to the Nudix hydrolase family.</text>
</comment>
<dbReference type="Pfam" id="PF00293">
    <property type="entry name" value="NUDIX"/>
    <property type="match status" value="1"/>
</dbReference>
<dbReference type="PANTHER" id="PTHR16099:SF5">
    <property type="entry name" value="NUCLEOTIDE TRIPHOSPHATE DIPHOSPHATASE NUDT15"/>
    <property type="match status" value="1"/>
</dbReference>
<protein>
    <submittedName>
        <fullName evidence="5">NUDIX domain-containing protein</fullName>
    </submittedName>
</protein>
<comment type="cofactor">
    <cofactor evidence="1">
        <name>Mg(2+)</name>
        <dbReference type="ChEBI" id="CHEBI:18420"/>
    </cofactor>
</comment>
<dbReference type="EMBL" id="SACR01000006">
    <property type="protein sequence ID" value="RVU43914.1"/>
    <property type="molecule type" value="Genomic_DNA"/>
</dbReference>